<organism evidence="9 10">
    <name type="scientific">Lentzea indica</name>
    <dbReference type="NCBI Taxonomy" id="2604800"/>
    <lineage>
        <taxon>Bacteria</taxon>
        <taxon>Bacillati</taxon>
        <taxon>Actinomycetota</taxon>
        <taxon>Actinomycetes</taxon>
        <taxon>Pseudonocardiales</taxon>
        <taxon>Pseudonocardiaceae</taxon>
        <taxon>Lentzea</taxon>
    </lineage>
</organism>
<comment type="similarity">
    <text evidence="1 6">Belongs to the sigma-70 factor family. ECF subfamily.</text>
</comment>
<sequence length="170" mass="19339">MPIDDHTTLLRALHDGHAEALWRYALRLTRDEQLAEDVVQEALLRAWRHPDILEQGSAASKAWLYTVARNYAIDECRSARARWEVGLARVPDRSRADHTDRTLDAWLIADALSQLKPEHRVVIVRAYYRGESIAELSEALDLPPGTVKSRLHYGLRALRLALEENGVTGR</sequence>
<protein>
    <recommendedName>
        <fullName evidence="6">RNA polymerase sigma factor</fullName>
    </recommendedName>
</protein>
<evidence type="ECO:0000256" key="2">
    <source>
        <dbReference type="ARBA" id="ARBA00023015"/>
    </source>
</evidence>
<dbReference type="Gene3D" id="1.10.10.10">
    <property type="entry name" value="Winged helix-like DNA-binding domain superfamily/Winged helix DNA-binding domain"/>
    <property type="match status" value="1"/>
</dbReference>
<evidence type="ECO:0000259" key="7">
    <source>
        <dbReference type="Pfam" id="PF04542"/>
    </source>
</evidence>
<evidence type="ECO:0000313" key="10">
    <source>
        <dbReference type="Proteomes" id="UP001515943"/>
    </source>
</evidence>
<comment type="caution">
    <text evidence="9">The sequence shown here is derived from an EMBL/GenBank/DDBJ whole genome shotgun (WGS) entry which is preliminary data.</text>
</comment>
<evidence type="ECO:0000256" key="5">
    <source>
        <dbReference type="ARBA" id="ARBA00023163"/>
    </source>
</evidence>
<evidence type="ECO:0000256" key="3">
    <source>
        <dbReference type="ARBA" id="ARBA00023082"/>
    </source>
</evidence>
<dbReference type="CDD" id="cd06171">
    <property type="entry name" value="Sigma70_r4"/>
    <property type="match status" value="1"/>
</dbReference>
<dbReference type="Pfam" id="PF04542">
    <property type="entry name" value="Sigma70_r2"/>
    <property type="match status" value="1"/>
</dbReference>
<dbReference type="Proteomes" id="UP001515943">
    <property type="component" value="Unassembled WGS sequence"/>
</dbReference>
<dbReference type="SUPFAM" id="SSF88659">
    <property type="entry name" value="Sigma3 and sigma4 domains of RNA polymerase sigma factors"/>
    <property type="match status" value="1"/>
</dbReference>
<dbReference type="InterPro" id="IPR036388">
    <property type="entry name" value="WH-like_DNA-bd_sf"/>
</dbReference>
<accession>A0ABX1FG71</accession>
<dbReference type="InterPro" id="IPR013325">
    <property type="entry name" value="RNA_pol_sigma_r2"/>
</dbReference>
<keyword evidence="4 6" id="KW-0238">DNA-binding</keyword>
<dbReference type="EMBL" id="VSRL01000042">
    <property type="protein sequence ID" value="NKE57953.1"/>
    <property type="molecule type" value="Genomic_DNA"/>
</dbReference>
<dbReference type="PANTHER" id="PTHR43133:SF52">
    <property type="entry name" value="ECF RNA POLYMERASE SIGMA FACTOR SIGL"/>
    <property type="match status" value="1"/>
</dbReference>
<dbReference type="RefSeq" id="WP_167974175.1">
    <property type="nucleotide sequence ID" value="NZ_VSRL01000042.1"/>
</dbReference>
<keyword evidence="5 6" id="KW-0804">Transcription</keyword>
<dbReference type="InterPro" id="IPR014284">
    <property type="entry name" value="RNA_pol_sigma-70_dom"/>
</dbReference>
<dbReference type="InterPro" id="IPR007630">
    <property type="entry name" value="RNA_pol_sigma70_r4"/>
</dbReference>
<evidence type="ECO:0000256" key="4">
    <source>
        <dbReference type="ARBA" id="ARBA00023125"/>
    </source>
</evidence>
<gene>
    <name evidence="9" type="ORF">FXN61_14370</name>
</gene>
<dbReference type="SUPFAM" id="SSF88946">
    <property type="entry name" value="Sigma2 domain of RNA polymerase sigma factors"/>
    <property type="match status" value="1"/>
</dbReference>
<dbReference type="InterPro" id="IPR013324">
    <property type="entry name" value="RNA_pol_sigma_r3/r4-like"/>
</dbReference>
<name>A0ABX1FG71_9PSEU</name>
<dbReference type="InterPro" id="IPR000838">
    <property type="entry name" value="RNA_pol_sigma70_ECF_CS"/>
</dbReference>
<dbReference type="InterPro" id="IPR039425">
    <property type="entry name" value="RNA_pol_sigma-70-like"/>
</dbReference>
<keyword evidence="10" id="KW-1185">Reference proteome</keyword>
<evidence type="ECO:0000256" key="6">
    <source>
        <dbReference type="RuleBase" id="RU000716"/>
    </source>
</evidence>
<dbReference type="Gene3D" id="1.10.1740.10">
    <property type="match status" value="1"/>
</dbReference>
<keyword evidence="3 6" id="KW-0731">Sigma factor</keyword>
<evidence type="ECO:0000259" key="8">
    <source>
        <dbReference type="Pfam" id="PF04545"/>
    </source>
</evidence>
<dbReference type="NCBIfam" id="TIGR02937">
    <property type="entry name" value="sigma70-ECF"/>
    <property type="match status" value="1"/>
</dbReference>
<proteinExistence type="inferred from homology"/>
<dbReference type="InterPro" id="IPR007627">
    <property type="entry name" value="RNA_pol_sigma70_r2"/>
</dbReference>
<evidence type="ECO:0000256" key="1">
    <source>
        <dbReference type="ARBA" id="ARBA00010641"/>
    </source>
</evidence>
<dbReference type="Pfam" id="PF04545">
    <property type="entry name" value="Sigma70_r4"/>
    <property type="match status" value="1"/>
</dbReference>
<keyword evidence="2 6" id="KW-0805">Transcription regulation</keyword>
<dbReference type="PANTHER" id="PTHR43133">
    <property type="entry name" value="RNA POLYMERASE ECF-TYPE SIGMA FACTO"/>
    <property type="match status" value="1"/>
</dbReference>
<dbReference type="PROSITE" id="PS01063">
    <property type="entry name" value="SIGMA70_ECF"/>
    <property type="match status" value="1"/>
</dbReference>
<feature type="domain" description="RNA polymerase sigma-70 region 4" evidence="8">
    <location>
        <begin position="111"/>
        <end position="159"/>
    </location>
</feature>
<feature type="domain" description="RNA polymerase sigma-70 region 2" evidence="7">
    <location>
        <begin position="16"/>
        <end position="80"/>
    </location>
</feature>
<evidence type="ECO:0000313" key="9">
    <source>
        <dbReference type="EMBL" id="NKE57953.1"/>
    </source>
</evidence>
<dbReference type="NCBIfam" id="NF007227">
    <property type="entry name" value="PRK09645.1"/>
    <property type="match status" value="1"/>
</dbReference>
<reference evidence="9 10" key="1">
    <citation type="submission" date="2019-08" db="EMBL/GenBank/DDBJ databases">
        <title>Lentzea from Indian Himalayas.</title>
        <authorList>
            <person name="Mandal S."/>
            <person name="Mallick Gupta A."/>
            <person name="Maiti P.K."/>
            <person name="Sarkar J."/>
            <person name="Mandal S."/>
        </authorList>
    </citation>
    <scope>NUCLEOTIDE SEQUENCE [LARGE SCALE GENOMIC DNA]</scope>
    <source>
        <strain evidence="9 10">PSKA42</strain>
    </source>
</reference>